<evidence type="ECO:0000313" key="5">
    <source>
        <dbReference type="EMBL" id="MCQ8182579.1"/>
    </source>
</evidence>
<keyword evidence="3" id="KW-0788">Thiol protease</keyword>
<name>A0ABT1UK18_9GAMM</name>
<evidence type="ECO:0000259" key="4">
    <source>
        <dbReference type="Pfam" id="PF03543"/>
    </source>
</evidence>
<feature type="domain" description="Peptidase C58 YopT-type" evidence="4">
    <location>
        <begin position="11"/>
        <end position="180"/>
    </location>
</feature>
<keyword evidence="2" id="KW-0378">Hydrolase</keyword>
<dbReference type="InterPro" id="IPR006473">
    <property type="entry name" value="Peptidase_C58_Yopt"/>
</dbReference>
<accession>A0ABT1UK18</accession>
<sequence length="205" mass="23502">MEDWLARLCVRHNVEIVHEYNQSEDARTRKDALTEEGWCYGIVLQWLRCKRQAVDFWSWVNTADAEAKIRYPMAFQALAKKPVSGGKLGGVADKYKDSALLLKPYGLKQEFFSEEILKQSASSIVTELQCNKATYFILTIAGDGAHALGVHYSQLYLSFFDPNAGEFAFRRDSIGEFTEWLKWYLTGQGYWATYTGFYVQGFNPD</sequence>
<dbReference type="GO" id="GO:0006508">
    <property type="term" value="P:proteolysis"/>
    <property type="evidence" value="ECO:0007669"/>
    <property type="project" value="UniProtKB-KW"/>
</dbReference>
<keyword evidence="1 5" id="KW-0645">Protease</keyword>
<dbReference type="EMBL" id="JANIBM010000025">
    <property type="protein sequence ID" value="MCQ8182579.1"/>
    <property type="molecule type" value="Genomic_DNA"/>
</dbReference>
<organism evidence="5 6">
    <name type="scientific">Methylomonas aurea</name>
    <dbReference type="NCBI Taxonomy" id="2952224"/>
    <lineage>
        <taxon>Bacteria</taxon>
        <taxon>Pseudomonadati</taxon>
        <taxon>Pseudomonadota</taxon>
        <taxon>Gammaproteobacteria</taxon>
        <taxon>Methylococcales</taxon>
        <taxon>Methylococcaceae</taxon>
        <taxon>Methylomonas</taxon>
    </lineage>
</organism>
<keyword evidence="6" id="KW-1185">Reference proteome</keyword>
<evidence type="ECO:0000256" key="1">
    <source>
        <dbReference type="ARBA" id="ARBA00022670"/>
    </source>
</evidence>
<dbReference type="SUPFAM" id="SSF54001">
    <property type="entry name" value="Cysteine proteinases"/>
    <property type="match status" value="1"/>
</dbReference>
<dbReference type="Gene3D" id="3.90.70.20">
    <property type="match status" value="1"/>
</dbReference>
<protein>
    <submittedName>
        <fullName evidence="5">YopT-type cysteine protease domain-containing protein</fullName>
    </submittedName>
</protein>
<dbReference type="Proteomes" id="UP001524569">
    <property type="component" value="Unassembled WGS sequence"/>
</dbReference>
<evidence type="ECO:0000256" key="2">
    <source>
        <dbReference type="ARBA" id="ARBA00022801"/>
    </source>
</evidence>
<dbReference type="Pfam" id="PF03543">
    <property type="entry name" value="Peptidase_C58"/>
    <property type="match status" value="1"/>
</dbReference>
<dbReference type="GO" id="GO:0008233">
    <property type="term" value="F:peptidase activity"/>
    <property type="evidence" value="ECO:0007669"/>
    <property type="project" value="UniProtKB-KW"/>
</dbReference>
<proteinExistence type="predicted"/>
<evidence type="ECO:0000256" key="3">
    <source>
        <dbReference type="ARBA" id="ARBA00022807"/>
    </source>
</evidence>
<dbReference type="RefSeq" id="WP_256611904.1">
    <property type="nucleotide sequence ID" value="NZ_JANIBM010000025.1"/>
</dbReference>
<gene>
    <name evidence="5" type="ORF">NP603_15765</name>
</gene>
<evidence type="ECO:0000313" key="6">
    <source>
        <dbReference type="Proteomes" id="UP001524569"/>
    </source>
</evidence>
<comment type="caution">
    <text evidence="5">The sequence shown here is derived from an EMBL/GenBank/DDBJ whole genome shotgun (WGS) entry which is preliminary data.</text>
</comment>
<reference evidence="5 6" key="1">
    <citation type="submission" date="2022-07" db="EMBL/GenBank/DDBJ databases">
        <title>Methylomonas rivi sp. nov., Methylomonas rosea sp. nov., Methylomonas aureus sp. nov. and Methylomonas subterranea sp. nov., four novel methanotrophs isolated from a freshwater creek and the deep terrestrial subsurface.</title>
        <authorList>
            <person name="Abin C."/>
            <person name="Sankaranarayanan K."/>
            <person name="Garner C."/>
            <person name="Sindelar R."/>
            <person name="Kotary K."/>
            <person name="Garner R."/>
            <person name="Barclay S."/>
            <person name="Lawson P."/>
            <person name="Krumholz L."/>
        </authorList>
    </citation>
    <scope>NUCLEOTIDE SEQUENCE [LARGE SCALE GENOMIC DNA]</scope>
    <source>
        <strain evidence="5 6">SURF-1</strain>
    </source>
</reference>
<dbReference type="InterPro" id="IPR038765">
    <property type="entry name" value="Papain-like_cys_pep_sf"/>
</dbReference>